<evidence type="ECO:0000256" key="3">
    <source>
        <dbReference type="ARBA" id="ARBA00022723"/>
    </source>
</evidence>
<dbReference type="GO" id="GO:0005737">
    <property type="term" value="C:cytoplasm"/>
    <property type="evidence" value="ECO:0007669"/>
    <property type="project" value="TreeGrafter"/>
</dbReference>
<dbReference type="RefSeq" id="WP_175106527.1">
    <property type="nucleotide sequence ID" value="NZ_CADIKM010000022.1"/>
</dbReference>
<dbReference type="PANTHER" id="PTHR20857">
    <property type="entry name" value="THIAMINE-PHOSPHATE PYROPHOSPHORYLASE"/>
    <property type="match status" value="1"/>
</dbReference>
<dbReference type="PANTHER" id="PTHR20857:SF15">
    <property type="entry name" value="THIAMINE-PHOSPHATE SYNTHASE"/>
    <property type="match status" value="1"/>
</dbReference>
<evidence type="ECO:0000256" key="5">
    <source>
        <dbReference type="ARBA" id="ARBA00022977"/>
    </source>
</evidence>
<dbReference type="SUPFAM" id="SSF51391">
    <property type="entry name" value="Thiamin phosphate synthase"/>
    <property type="match status" value="1"/>
</dbReference>
<keyword evidence="3" id="KW-0479">Metal-binding</keyword>
<organism evidence="7 8">
    <name type="scientific">Pararobbsia alpina</name>
    <dbReference type="NCBI Taxonomy" id="621374"/>
    <lineage>
        <taxon>Bacteria</taxon>
        <taxon>Pseudomonadati</taxon>
        <taxon>Pseudomonadota</taxon>
        <taxon>Betaproteobacteria</taxon>
        <taxon>Burkholderiales</taxon>
        <taxon>Burkholderiaceae</taxon>
        <taxon>Pararobbsia</taxon>
    </lineage>
</organism>
<keyword evidence="5" id="KW-0784">Thiamine biosynthesis</keyword>
<dbReference type="GO" id="GO:0009228">
    <property type="term" value="P:thiamine biosynthetic process"/>
    <property type="evidence" value="ECO:0007669"/>
    <property type="project" value="UniProtKB-KW"/>
</dbReference>
<dbReference type="GO" id="GO:0046872">
    <property type="term" value="F:metal ion binding"/>
    <property type="evidence" value="ECO:0007669"/>
    <property type="project" value="UniProtKB-KW"/>
</dbReference>
<dbReference type="NCBIfam" id="NF002904">
    <property type="entry name" value="PRK03512.1"/>
    <property type="match status" value="1"/>
</dbReference>
<dbReference type="Pfam" id="PF02581">
    <property type="entry name" value="TMP-TENI"/>
    <property type="match status" value="1"/>
</dbReference>
<dbReference type="EC" id="2.5.1.3" evidence="7"/>
<dbReference type="CDD" id="cd00564">
    <property type="entry name" value="TMP_TenI"/>
    <property type="match status" value="1"/>
</dbReference>
<dbReference type="InterPro" id="IPR022998">
    <property type="entry name" value="ThiamineP_synth_TenI"/>
</dbReference>
<protein>
    <submittedName>
        <fullName evidence="7">Thiamine-phosphate synthase</fullName>
        <ecNumber evidence="7">2.5.1.3</ecNumber>
    </submittedName>
</protein>
<dbReference type="EMBL" id="CADIKM010000022">
    <property type="protein sequence ID" value="CAB3795936.1"/>
    <property type="molecule type" value="Genomic_DNA"/>
</dbReference>
<dbReference type="FunFam" id="3.20.20.70:FF:000064">
    <property type="entry name" value="Thiamine-phosphate synthase"/>
    <property type="match status" value="1"/>
</dbReference>
<feature type="domain" description="Thiamine phosphate synthase/TenI" evidence="6">
    <location>
        <begin position="211"/>
        <end position="380"/>
    </location>
</feature>
<evidence type="ECO:0000259" key="6">
    <source>
        <dbReference type="Pfam" id="PF02581"/>
    </source>
</evidence>
<dbReference type="InterPro" id="IPR036206">
    <property type="entry name" value="ThiamineP_synth_sf"/>
</dbReference>
<sequence length="412" mass="43995">MNVPPIPLPIDRDIFWPPADELLEAADAIRAHLGKDWPAPSGRLRLCLSAAPEFGPGDVRVFIDAKSHPDEERLWLAAGAAVIEAAPERVELRVGTDVRAFSGERSDDWLAALAAFAACDFSLHDALTLALAWRPNPSPSVATPAPVPASIPTATATPTWIPTSISSSVATPAPLWPIDLSTFPAIEGLRPFKHAFPPCPLDLGLYPVVPTADWVERLLELGVRTVQLRSKSTDGAFLDREIAHAVKVARACDARLFINDHWQRAIDAGAYGVHLGQEDLQTADLDAIATAGLRLGLSTHGFYEMRVALHFRPSYLAMGAVFPTTTKQMPTAPQGLVRLAHYVALLRGKVPLVAIGGIDASVIDAVLATNVGSAAVVRAVTEAVDLRGAVESLQARFTSAPQPDSQCSVSVR</sequence>
<dbReference type="GO" id="GO:0004789">
    <property type="term" value="F:thiamine-phosphate diphosphorylase activity"/>
    <property type="evidence" value="ECO:0007669"/>
    <property type="project" value="UniProtKB-EC"/>
</dbReference>
<gene>
    <name evidence="7" type="primary">thiE</name>
    <name evidence="7" type="ORF">LMG28138_03977</name>
</gene>
<keyword evidence="4" id="KW-0460">Magnesium</keyword>
<evidence type="ECO:0000256" key="1">
    <source>
        <dbReference type="ARBA" id="ARBA00004948"/>
    </source>
</evidence>
<accession>A0A6S7BCV7</accession>
<dbReference type="InterPro" id="IPR013785">
    <property type="entry name" value="Aldolase_TIM"/>
</dbReference>
<proteinExistence type="predicted"/>
<keyword evidence="8" id="KW-1185">Reference proteome</keyword>
<evidence type="ECO:0000313" key="8">
    <source>
        <dbReference type="Proteomes" id="UP000494115"/>
    </source>
</evidence>
<keyword evidence="2 7" id="KW-0808">Transferase</keyword>
<evidence type="ECO:0000256" key="2">
    <source>
        <dbReference type="ARBA" id="ARBA00022679"/>
    </source>
</evidence>
<dbReference type="Gene3D" id="3.20.20.70">
    <property type="entry name" value="Aldolase class I"/>
    <property type="match status" value="1"/>
</dbReference>
<reference evidence="7 8" key="1">
    <citation type="submission" date="2020-04" db="EMBL/GenBank/DDBJ databases">
        <authorList>
            <person name="De Canck E."/>
        </authorList>
    </citation>
    <scope>NUCLEOTIDE SEQUENCE [LARGE SCALE GENOMIC DNA]</scope>
    <source>
        <strain evidence="7 8">LMG 28138</strain>
    </source>
</reference>
<comment type="pathway">
    <text evidence="1">Cofactor biosynthesis; thiamine diphosphate biosynthesis.</text>
</comment>
<dbReference type="AlphaFoldDB" id="A0A6S7BCV7"/>
<evidence type="ECO:0000313" key="7">
    <source>
        <dbReference type="EMBL" id="CAB3795936.1"/>
    </source>
</evidence>
<name>A0A6S7BCV7_9BURK</name>
<dbReference type="Proteomes" id="UP000494115">
    <property type="component" value="Unassembled WGS sequence"/>
</dbReference>
<evidence type="ECO:0000256" key="4">
    <source>
        <dbReference type="ARBA" id="ARBA00022842"/>
    </source>
</evidence>